<accession>A0A6P1DWV3</accession>
<feature type="domain" description="CheR-type methyltransferase" evidence="5">
    <location>
        <begin position="14"/>
        <end position="244"/>
    </location>
</feature>
<dbReference type="SUPFAM" id="SSF53335">
    <property type="entry name" value="S-adenosyl-L-methionine-dependent methyltransferases"/>
    <property type="match status" value="1"/>
</dbReference>
<comment type="caution">
    <text evidence="6">The sequence shown here is derived from an EMBL/GenBank/DDBJ whole genome shotgun (WGS) entry which is preliminary data.</text>
</comment>
<dbReference type="SMART" id="SM00138">
    <property type="entry name" value="MeTrc"/>
    <property type="match status" value="1"/>
</dbReference>
<dbReference type="GO" id="GO:0008757">
    <property type="term" value="F:S-adenosylmethionine-dependent methyltransferase activity"/>
    <property type="evidence" value="ECO:0007669"/>
    <property type="project" value="InterPro"/>
</dbReference>
<dbReference type="InterPro" id="IPR029063">
    <property type="entry name" value="SAM-dependent_MTases_sf"/>
</dbReference>
<dbReference type="Proteomes" id="UP000471640">
    <property type="component" value="Unassembled WGS sequence"/>
</dbReference>
<dbReference type="InterPro" id="IPR000780">
    <property type="entry name" value="CheR_MeTrfase"/>
</dbReference>
<evidence type="ECO:0000256" key="1">
    <source>
        <dbReference type="ARBA" id="ARBA00022603"/>
    </source>
</evidence>
<dbReference type="EMBL" id="JAAIJR010000061">
    <property type="protein sequence ID" value="NEX21603.1"/>
    <property type="molecule type" value="Genomic_DNA"/>
</dbReference>
<name>A0A6P1DWV3_9GAMM</name>
<organism evidence="6 7">
    <name type="scientific">Thiorhodococcus mannitoliphagus</name>
    <dbReference type="NCBI Taxonomy" id="329406"/>
    <lineage>
        <taxon>Bacteria</taxon>
        <taxon>Pseudomonadati</taxon>
        <taxon>Pseudomonadota</taxon>
        <taxon>Gammaproteobacteria</taxon>
        <taxon>Chromatiales</taxon>
        <taxon>Chromatiaceae</taxon>
        <taxon>Thiorhodococcus</taxon>
    </lineage>
</organism>
<evidence type="ECO:0000256" key="3">
    <source>
        <dbReference type="ARBA" id="ARBA00022691"/>
    </source>
</evidence>
<dbReference type="Pfam" id="PF01739">
    <property type="entry name" value="CheR"/>
    <property type="match status" value="1"/>
</dbReference>
<reference evidence="6 7" key="2">
    <citation type="submission" date="2020-02" db="EMBL/GenBank/DDBJ databases">
        <title>Genome sequences of Thiorhodococcus mannitoliphagus and Thiorhodococcus minor, purple sulfur photosynthetic bacteria in the gammaproteobacterial family, Chromatiaceae.</title>
        <authorList>
            <person name="Aviles F.A."/>
            <person name="Meyer T.E."/>
            <person name="Kyndt J.A."/>
        </authorList>
    </citation>
    <scope>NUCLEOTIDE SEQUENCE [LARGE SCALE GENOMIC DNA]</scope>
    <source>
        <strain evidence="6 7">DSM 18266</strain>
    </source>
</reference>
<dbReference type="InterPro" id="IPR050903">
    <property type="entry name" value="Bact_Chemotaxis_MeTrfase"/>
</dbReference>
<proteinExistence type="predicted"/>
<feature type="region of interest" description="Disordered" evidence="4">
    <location>
        <begin position="266"/>
        <end position="317"/>
    </location>
</feature>
<keyword evidence="1" id="KW-0489">Methyltransferase</keyword>
<evidence type="ECO:0000256" key="4">
    <source>
        <dbReference type="SAM" id="MobiDB-lite"/>
    </source>
</evidence>
<evidence type="ECO:0000256" key="2">
    <source>
        <dbReference type="ARBA" id="ARBA00022679"/>
    </source>
</evidence>
<keyword evidence="3" id="KW-0949">S-adenosyl-L-methionine</keyword>
<dbReference type="RefSeq" id="WP_164654704.1">
    <property type="nucleotide sequence ID" value="NZ_JAAIJR010000061.1"/>
</dbReference>
<dbReference type="GO" id="GO:0032259">
    <property type="term" value="P:methylation"/>
    <property type="evidence" value="ECO:0007669"/>
    <property type="project" value="UniProtKB-KW"/>
</dbReference>
<dbReference type="Gene3D" id="3.40.50.150">
    <property type="entry name" value="Vaccinia Virus protein VP39"/>
    <property type="match status" value="1"/>
</dbReference>
<dbReference type="InterPro" id="IPR011990">
    <property type="entry name" value="TPR-like_helical_dom_sf"/>
</dbReference>
<evidence type="ECO:0000259" key="5">
    <source>
        <dbReference type="PROSITE" id="PS50123"/>
    </source>
</evidence>
<dbReference type="Gene3D" id="1.25.40.10">
    <property type="entry name" value="Tetratricopeptide repeat domain"/>
    <property type="match status" value="1"/>
</dbReference>
<gene>
    <name evidence="6" type="ORF">G3480_15000</name>
</gene>
<protein>
    <recommendedName>
        <fullName evidence="5">CheR-type methyltransferase domain-containing protein</fullName>
    </recommendedName>
</protein>
<sequence>MSTTYVDAAVCDWVRSTTGISITRDNAAPVELAIRLEAERRRLSPAELVAGVLSGRLPAQSFIDAITTNESYFFRAQKQMEVAVGELLPERLRKQPERDQRLLSIPCARGEEPYSMAILLRERGIADPSVRLMGADISQRCLADARRGEFGALALRRTDAVRAKRWFRAVDARRYRLDPTIVARVQFHRINLLTDDVVALGGPFDILFCQNLLIYFDPATIARALAALRRLLRPDGWLFVDHTEWNLPRAGFQMQERGGCVGFRPSGTPLTDAMGPPPVSRRRAVPKPPPALPARPLTSTALRPEPPSRAATGPARVTDDAFEPPPPTALDAFDAALAQAPLDSAALLGKARVLADGGEELEALECLETLLEALDEGAIQMPLDDRIEALALFGLLLNRKGLGGLAQGYFDELARLAPGHAVLRLRGAGHV</sequence>
<dbReference type="PRINTS" id="PR00996">
    <property type="entry name" value="CHERMTFRASE"/>
</dbReference>
<dbReference type="PANTHER" id="PTHR24422:SF19">
    <property type="entry name" value="CHEMOTAXIS PROTEIN METHYLTRANSFERASE"/>
    <property type="match status" value="1"/>
</dbReference>
<dbReference type="InterPro" id="IPR022642">
    <property type="entry name" value="CheR_C"/>
</dbReference>
<evidence type="ECO:0000313" key="6">
    <source>
        <dbReference type="EMBL" id="NEX21603.1"/>
    </source>
</evidence>
<keyword evidence="2" id="KW-0808">Transferase</keyword>
<reference evidence="7" key="1">
    <citation type="journal article" date="2020" name="Microbiol. Resour. Announc.">
        <title>Draft Genome Sequences of Thiorhodococcus mannitoliphagus and Thiorhodococcus minor, Purple Sulfur Photosynthetic Bacteria in the Gammaproteobacterial Family Chromatiaceae.</title>
        <authorList>
            <person name="Aviles F.A."/>
            <person name="Meyer T.E."/>
            <person name="Kyndt J.A."/>
        </authorList>
    </citation>
    <scope>NUCLEOTIDE SEQUENCE [LARGE SCALE GENOMIC DNA]</scope>
    <source>
        <strain evidence="7">DSM 18266</strain>
    </source>
</reference>
<evidence type="ECO:0000313" key="7">
    <source>
        <dbReference type="Proteomes" id="UP000471640"/>
    </source>
</evidence>
<dbReference type="SUPFAM" id="SSF48452">
    <property type="entry name" value="TPR-like"/>
    <property type="match status" value="1"/>
</dbReference>
<dbReference type="PANTHER" id="PTHR24422">
    <property type="entry name" value="CHEMOTAXIS PROTEIN METHYLTRANSFERASE"/>
    <property type="match status" value="1"/>
</dbReference>
<dbReference type="AlphaFoldDB" id="A0A6P1DWV3"/>
<keyword evidence="7" id="KW-1185">Reference proteome</keyword>
<dbReference type="PROSITE" id="PS50123">
    <property type="entry name" value="CHER"/>
    <property type="match status" value="1"/>
</dbReference>